<evidence type="ECO:0000313" key="2">
    <source>
        <dbReference type="Proteomes" id="UP000243459"/>
    </source>
</evidence>
<accession>A0A5P1EWD3</accession>
<dbReference type="Proteomes" id="UP000243459">
    <property type="component" value="Chromosome 5"/>
</dbReference>
<gene>
    <name evidence="1" type="ORF">A4U43_C05F33270</name>
</gene>
<proteinExistence type="predicted"/>
<dbReference type="Gramene" id="ONK70395">
    <property type="protein sequence ID" value="ONK70395"/>
    <property type="gene ID" value="A4U43_C05F33270"/>
</dbReference>
<organism evidence="1 2">
    <name type="scientific">Asparagus officinalis</name>
    <name type="common">Garden asparagus</name>
    <dbReference type="NCBI Taxonomy" id="4686"/>
    <lineage>
        <taxon>Eukaryota</taxon>
        <taxon>Viridiplantae</taxon>
        <taxon>Streptophyta</taxon>
        <taxon>Embryophyta</taxon>
        <taxon>Tracheophyta</taxon>
        <taxon>Spermatophyta</taxon>
        <taxon>Magnoliopsida</taxon>
        <taxon>Liliopsida</taxon>
        <taxon>Asparagales</taxon>
        <taxon>Asparagaceae</taxon>
        <taxon>Asparagoideae</taxon>
        <taxon>Asparagus</taxon>
    </lineage>
</organism>
<name>A0A5P1EWD3_ASPOF</name>
<reference evidence="2" key="1">
    <citation type="journal article" date="2017" name="Nat. Commun.">
        <title>The asparagus genome sheds light on the origin and evolution of a young Y chromosome.</title>
        <authorList>
            <person name="Harkess A."/>
            <person name="Zhou J."/>
            <person name="Xu C."/>
            <person name="Bowers J.E."/>
            <person name="Van der Hulst R."/>
            <person name="Ayyampalayam S."/>
            <person name="Mercati F."/>
            <person name="Riccardi P."/>
            <person name="McKain M.R."/>
            <person name="Kakrana A."/>
            <person name="Tang H."/>
            <person name="Ray J."/>
            <person name="Groenendijk J."/>
            <person name="Arikit S."/>
            <person name="Mathioni S.M."/>
            <person name="Nakano M."/>
            <person name="Shan H."/>
            <person name="Telgmann-Rauber A."/>
            <person name="Kanno A."/>
            <person name="Yue Z."/>
            <person name="Chen H."/>
            <person name="Li W."/>
            <person name="Chen Y."/>
            <person name="Xu X."/>
            <person name="Zhang Y."/>
            <person name="Luo S."/>
            <person name="Chen H."/>
            <person name="Gao J."/>
            <person name="Mao Z."/>
            <person name="Pires J.C."/>
            <person name="Luo M."/>
            <person name="Kudrna D."/>
            <person name="Wing R.A."/>
            <person name="Meyers B.C."/>
            <person name="Yi K."/>
            <person name="Kong H."/>
            <person name="Lavrijsen P."/>
            <person name="Sunseri F."/>
            <person name="Falavigna A."/>
            <person name="Ye Y."/>
            <person name="Leebens-Mack J.H."/>
            <person name="Chen G."/>
        </authorList>
    </citation>
    <scope>NUCLEOTIDE SEQUENCE [LARGE SCALE GENOMIC DNA]</scope>
    <source>
        <strain evidence="2">cv. DH0086</strain>
    </source>
</reference>
<sequence length="126" mass="14111">MLRIVNVNAKLEWKQCISLQNGRSASLFRSISRFHLRTPSNGGGRWSVLEVGVGLRFDVGSRSRRRSEVGGDLRNWGRDLGRRSSELGTRSEVDGDLWNWGRDLGRRSSDLGTRFGASEFGTGDEI</sequence>
<keyword evidence="2" id="KW-1185">Reference proteome</keyword>
<dbReference type="AlphaFoldDB" id="A0A5P1EWD3"/>
<evidence type="ECO:0000313" key="1">
    <source>
        <dbReference type="EMBL" id="ONK70395.1"/>
    </source>
</evidence>
<protein>
    <submittedName>
        <fullName evidence="1">Uncharacterized protein</fullName>
    </submittedName>
</protein>
<dbReference type="EMBL" id="CM007385">
    <property type="protein sequence ID" value="ONK70395.1"/>
    <property type="molecule type" value="Genomic_DNA"/>
</dbReference>